<dbReference type="EMBL" id="PNYA01000010">
    <property type="protein sequence ID" value="PMS19775.1"/>
    <property type="molecule type" value="Genomic_DNA"/>
</dbReference>
<keyword evidence="3" id="KW-1185">Reference proteome</keyword>
<dbReference type="OrthoDB" id="9892531at2"/>
<evidence type="ECO:0000313" key="3">
    <source>
        <dbReference type="Proteomes" id="UP000235616"/>
    </source>
</evidence>
<dbReference type="RefSeq" id="WP_102645848.1">
    <property type="nucleotide sequence ID" value="NZ_PNYA01000010.1"/>
</dbReference>
<reference evidence="2 3" key="1">
    <citation type="submission" date="2018-01" db="EMBL/GenBank/DDBJ databases">
        <title>Whole genome analyses suggest that Burkholderia sensu lato contains two further novel genera in the rhizoxinica-symbiotica group Mycetohabitans gen. nov., and Trinickia gen. nov.: implications for the evolution of diazotrophy and nodulation in the Burkholderiaceae.</title>
        <authorList>
            <person name="Estrada-de los Santos P."/>
            <person name="Palmer M."/>
            <person name="Chavez-Ramirez B."/>
            <person name="Beukes C."/>
            <person name="Steenkamp E.T."/>
            <person name="Hirsch A.M."/>
            <person name="Manyaka P."/>
            <person name="Maluk M."/>
            <person name="Lafos M."/>
            <person name="Crook M."/>
            <person name="Gross E."/>
            <person name="Simon M.F."/>
            <person name="Bueno dos Reis Junior F."/>
            <person name="Poole P.S."/>
            <person name="Venter S.N."/>
            <person name="James E.K."/>
        </authorList>
    </citation>
    <scope>NUCLEOTIDE SEQUENCE [LARGE SCALE GENOMIC DNA]</scope>
    <source>
        <strain evidence="2 3">GIMN1.004</strain>
    </source>
</reference>
<accession>A0A2N7VRL0</accession>
<comment type="caution">
    <text evidence="2">The sequence shown here is derived from an EMBL/GenBank/DDBJ whole genome shotgun (WGS) entry which is preliminary data.</text>
</comment>
<evidence type="ECO:0000313" key="2">
    <source>
        <dbReference type="EMBL" id="PMS19775.1"/>
    </source>
</evidence>
<name>A0A2N7VRL0_9BURK</name>
<dbReference type="Proteomes" id="UP000235616">
    <property type="component" value="Unassembled WGS sequence"/>
</dbReference>
<dbReference type="AlphaFoldDB" id="A0A2N7VRL0"/>
<gene>
    <name evidence="2" type="ORF">C0Z18_13205</name>
</gene>
<evidence type="ECO:0000256" key="1">
    <source>
        <dbReference type="SAM" id="MobiDB-lite"/>
    </source>
</evidence>
<organism evidence="2 3">
    <name type="scientific">Trinickia dabaoshanensis</name>
    <dbReference type="NCBI Taxonomy" id="564714"/>
    <lineage>
        <taxon>Bacteria</taxon>
        <taxon>Pseudomonadati</taxon>
        <taxon>Pseudomonadota</taxon>
        <taxon>Betaproteobacteria</taxon>
        <taxon>Burkholderiales</taxon>
        <taxon>Burkholderiaceae</taxon>
        <taxon>Trinickia</taxon>
    </lineage>
</organism>
<feature type="region of interest" description="Disordered" evidence="1">
    <location>
        <begin position="70"/>
        <end position="110"/>
    </location>
</feature>
<proteinExistence type="predicted"/>
<sequence>MAIIQRRSSIRFVLRSKRFAPASTLATGRRLLISAFAAGTLCLLAAGCDGGHDDIDARSSAAGATAMLPGTRDALAPQPGAAAQRFDTEGGTPARAASDALLPPVMHTAD</sequence>
<protein>
    <submittedName>
        <fullName evidence="2">Uncharacterized protein</fullName>
    </submittedName>
</protein>